<feature type="transmembrane region" description="Helical" evidence="1">
    <location>
        <begin position="79"/>
        <end position="101"/>
    </location>
</feature>
<protein>
    <submittedName>
        <fullName evidence="3">Uncharacterized protein LOC108625999</fullName>
    </submittedName>
    <submittedName>
        <fullName evidence="4">Uncharacterized protein LOC108629134</fullName>
    </submittedName>
</protein>
<keyword evidence="1" id="KW-0812">Transmembrane</keyword>
<reference evidence="3 4" key="1">
    <citation type="submission" date="2025-04" db="UniProtKB">
        <authorList>
            <consortium name="RefSeq"/>
        </authorList>
    </citation>
    <scope>IDENTIFICATION</scope>
    <source>
        <tissue evidence="3 4">Whole body</tissue>
    </source>
</reference>
<gene>
    <name evidence="4" type="primary">LOC108629134</name>
    <name evidence="3" type="synonym">LOC108625999</name>
</gene>
<evidence type="ECO:0000313" key="2">
    <source>
        <dbReference type="Proteomes" id="UP000694925"/>
    </source>
</evidence>
<dbReference type="GeneID" id="108629134"/>
<accession>A0AAJ7J862</accession>
<sequence length="240" mass="27924">MVRSKGNVRRVGPYREYMQLRSMSTRPPPYTNADSQRFIELKDNQKTRKQNGFNSLKEEEEDYSVPVVIRNVKPSCCKYILYSLTGVLLFVLCIFCMYLVFPYPIHASCIVKWKFEDPCTFTMQKFRCQILNWSSCVNCSPRGNRCLYRLKEPKPDESNVIRAVHITPNLKTVENIRIDFKEINKSCVATGESVSSEWFRIFDYGMNYCNLHNLATGIGFKFLELTNNAICTQHNMAICN</sequence>
<dbReference type="KEGG" id="ccal:108625999"/>
<keyword evidence="1" id="KW-0472">Membrane</keyword>
<keyword evidence="1" id="KW-1133">Transmembrane helix</keyword>
<evidence type="ECO:0000313" key="3">
    <source>
        <dbReference type="RefSeq" id="XP_017881882.2"/>
    </source>
</evidence>
<dbReference type="PANTHER" id="PTHR38564">
    <property type="entry name" value="SI:CH73-250A16.5-RELATED"/>
    <property type="match status" value="1"/>
</dbReference>
<dbReference type="RefSeq" id="XP_017887056.2">
    <property type="nucleotide sequence ID" value="XM_018031567.2"/>
</dbReference>
<evidence type="ECO:0000313" key="4">
    <source>
        <dbReference type="RefSeq" id="XP_017887056.2"/>
    </source>
</evidence>
<dbReference type="RefSeq" id="XP_017881882.2">
    <property type="nucleotide sequence ID" value="XM_018026393.2"/>
</dbReference>
<dbReference type="KEGG" id="ccal:108629134"/>
<name>A0AAJ7J862_9HYME</name>
<dbReference type="Proteomes" id="UP000694925">
    <property type="component" value="Unplaced"/>
</dbReference>
<organism evidence="2 4">
    <name type="scientific">Ceratina calcarata</name>
    <dbReference type="NCBI Taxonomy" id="156304"/>
    <lineage>
        <taxon>Eukaryota</taxon>
        <taxon>Metazoa</taxon>
        <taxon>Ecdysozoa</taxon>
        <taxon>Arthropoda</taxon>
        <taxon>Hexapoda</taxon>
        <taxon>Insecta</taxon>
        <taxon>Pterygota</taxon>
        <taxon>Neoptera</taxon>
        <taxon>Endopterygota</taxon>
        <taxon>Hymenoptera</taxon>
        <taxon>Apocrita</taxon>
        <taxon>Aculeata</taxon>
        <taxon>Apoidea</taxon>
        <taxon>Anthophila</taxon>
        <taxon>Apidae</taxon>
        <taxon>Ceratina</taxon>
        <taxon>Zadontomerus</taxon>
    </lineage>
</organism>
<dbReference type="PANTHER" id="PTHR38564:SF2">
    <property type="entry name" value="WU:FC46H12 PRECURSOR"/>
    <property type="match status" value="1"/>
</dbReference>
<dbReference type="AlphaFoldDB" id="A0AAJ7J862"/>
<proteinExistence type="predicted"/>
<keyword evidence="2" id="KW-1185">Reference proteome</keyword>
<evidence type="ECO:0000256" key="1">
    <source>
        <dbReference type="SAM" id="Phobius"/>
    </source>
</evidence>